<evidence type="ECO:0000313" key="3">
    <source>
        <dbReference type="Proteomes" id="UP000177082"/>
    </source>
</evidence>
<accession>A0A1F8BB94</accession>
<evidence type="ECO:0000256" key="1">
    <source>
        <dbReference type="ARBA" id="ARBA00022842"/>
    </source>
</evidence>
<dbReference type="EMBL" id="MGHF01000043">
    <property type="protein sequence ID" value="OGM61316.1"/>
    <property type="molecule type" value="Genomic_DNA"/>
</dbReference>
<organism evidence="2 3">
    <name type="scientific">Candidatus Woesebacteria bacterium RIFCSPLOWO2_01_FULL_39_21</name>
    <dbReference type="NCBI Taxonomy" id="1802519"/>
    <lineage>
        <taxon>Bacteria</taxon>
        <taxon>Candidatus Woeseibacteriota</taxon>
    </lineage>
</organism>
<evidence type="ECO:0000313" key="2">
    <source>
        <dbReference type="EMBL" id="OGM61316.1"/>
    </source>
</evidence>
<dbReference type="AlphaFoldDB" id="A0A1F8BB94"/>
<dbReference type="SUPFAM" id="SSF88723">
    <property type="entry name" value="PIN domain-like"/>
    <property type="match status" value="1"/>
</dbReference>
<keyword evidence="1" id="KW-0460">Magnesium</keyword>
<reference evidence="2 3" key="1">
    <citation type="journal article" date="2016" name="Nat. Commun.">
        <title>Thousands of microbial genomes shed light on interconnected biogeochemical processes in an aquifer system.</title>
        <authorList>
            <person name="Anantharaman K."/>
            <person name="Brown C.T."/>
            <person name="Hug L.A."/>
            <person name="Sharon I."/>
            <person name="Castelle C.J."/>
            <person name="Probst A.J."/>
            <person name="Thomas B.C."/>
            <person name="Singh A."/>
            <person name="Wilkins M.J."/>
            <person name="Karaoz U."/>
            <person name="Brodie E.L."/>
            <person name="Williams K.H."/>
            <person name="Hubbard S.S."/>
            <person name="Banfield J.F."/>
        </authorList>
    </citation>
    <scope>NUCLEOTIDE SEQUENCE [LARGE SCALE GENOMIC DNA]</scope>
</reference>
<dbReference type="STRING" id="1802519.A2961_02185"/>
<dbReference type="CDD" id="cd09873">
    <property type="entry name" value="PIN_Pae0151-like"/>
    <property type="match status" value="1"/>
</dbReference>
<comment type="caution">
    <text evidence="2">The sequence shown here is derived from an EMBL/GenBank/DDBJ whole genome shotgun (WGS) entry which is preliminary data.</text>
</comment>
<name>A0A1F8BB94_9BACT</name>
<dbReference type="Gene3D" id="3.40.50.1010">
    <property type="entry name" value="5'-nuclease"/>
    <property type="match status" value="1"/>
</dbReference>
<protein>
    <submittedName>
        <fullName evidence="2">Uncharacterized protein</fullName>
    </submittedName>
</protein>
<dbReference type="PANTHER" id="PTHR35901">
    <property type="entry name" value="RIBONUCLEASE VAPC3"/>
    <property type="match status" value="1"/>
</dbReference>
<dbReference type="Proteomes" id="UP000177082">
    <property type="component" value="Unassembled WGS sequence"/>
</dbReference>
<proteinExistence type="predicted"/>
<gene>
    <name evidence="2" type="ORF">A2961_02185</name>
</gene>
<dbReference type="InterPro" id="IPR044153">
    <property type="entry name" value="PIN_Pae0151-like"/>
</dbReference>
<sequence length="137" mass="15264">MNVVLVDASVVVTALLTENLKVENHFKGLLKKAESENLRLISSKLLNLEVANALRFGINDDEKCLKVWKDFVSLPIKTYILTKGQLGLAIKTSYSYGTTVYDTSYHILAKAQGATFLTCDEDYYDRAKNLGDIELIG</sequence>
<dbReference type="PANTHER" id="PTHR35901:SF1">
    <property type="entry name" value="EXONUCLEASE VAPC9"/>
    <property type="match status" value="1"/>
</dbReference>
<dbReference type="InterPro" id="IPR029060">
    <property type="entry name" value="PIN-like_dom_sf"/>
</dbReference>
<dbReference type="InterPro" id="IPR051619">
    <property type="entry name" value="TypeII_TA_RNase_PINc/VapC"/>
</dbReference>